<dbReference type="PANTHER" id="PTHR30465:SF0">
    <property type="entry name" value="OLIGOPEPTIDE TRANSPORT SYSTEM PERMEASE PROTEIN APPB"/>
    <property type="match status" value="1"/>
</dbReference>
<evidence type="ECO:0000256" key="2">
    <source>
        <dbReference type="ARBA" id="ARBA00022448"/>
    </source>
</evidence>
<keyword evidence="5 7" id="KW-1133">Transmembrane helix</keyword>
<evidence type="ECO:0000256" key="6">
    <source>
        <dbReference type="ARBA" id="ARBA00023136"/>
    </source>
</evidence>
<comment type="subcellular location">
    <subcellularLocation>
        <location evidence="1 7">Cell membrane</location>
        <topology evidence="1 7">Multi-pass membrane protein</topology>
    </subcellularLocation>
</comment>
<dbReference type="EMBL" id="PHNJ01000001">
    <property type="protein sequence ID" value="TYL40385.1"/>
    <property type="molecule type" value="Genomic_DNA"/>
</dbReference>
<accession>A0A8J8Q4S3</accession>
<comment type="similarity">
    <text evidence="7">Belongs to the binding-protein-dependent transport system permease family.</text>
</comment>
<keyword evidence="10" id="KW-1185">Reference proteome</keyword>
<evidence type="ECO:0000313" key="10">
    <source>
        <dbReference type="Proteomes" id="UP000766904"/>
    </source>
</evidence>
<feature type="transmembrane region" description="Helical" evidence="7">
    <location>
        <begin position="295"/>
        <end position="313"/>
    </location>
</feature>
<feature type="domain" description="ABC transmembrane type-1" evidence="8">
    <location>
        <begin position="121"/>
        <end position="314"/>
    </location>
</feature>
<dbReference type="GO" id="GO:0055085">
    <property type="term" value="P:transmembrane transport"/>
    <property type="evidence" value="ECO:0007669"/>
    <property type="project" value="InterPro"/>
</dbReference>
<dbReference type="Pfam" id="PF00528">
    <property type="entry name" value="BPD_transp_1"/>
    <property type="match status" value="1"/>
</dbReference>
<dbReference type="Proteomes" id="UP000766904">
    <property type="component" value="Unassembled WGS sequence"/>
</dbReference>
<keyword evidence="4 7" id="KW-0812">Transmembrane</keyword>
<evidence type="ECO:0000256" key="5">
    <source>
        <dbReference type="ARBA" id="ARBA00022989"/>
    </source>
</evidence>
<keyword evidence="6 7" id="KW-0472">Membrane</keyword>
<comment type="caution">
    <text evidence="9">The sequence shown here is derived from an EMBL/GenBank/DDBJ whole genome shotgun (WGS) entry which is preliminary data.</text>
</comment>
<proteinExistence type="inferred from homology"/>
<name>A0A8J8Q4S3_9EURY</name>
<dbReference type="Gene3D" id="1.10.3720.10">
    <property type="entry name" value="MetI-like"/>
    <property type="match status" value="1"/>
</dbReference>
<protein>
    <submittedName>
        <fullName evidence="9">ABC transporter permease</fullName>
    </submittedName>
</protein>
<evidence type="ECO:0000256" key="1">
    <source>
        <dbReference type="ARBA" id="ARBA00004651"/>
    </source>
</evidence>
<dbReference type="PANTHER" id="PTHR30465">
    <property type="entry name" value="INNER MEMBRANE ABC TRANSPORTER"/>
    <property type="match status" value="1"/>
</dbReference>
<dbReference type="InterPro" id="IPR000515">
    <property type="entry name" value="MetI-like"/>
</dbReference>
<dbReference type="CDD" id="cd06261">
    <property type="entry name" value="TM_PBP2"/>
    <property type="match status" value="1"/>
</dbReference>
<dbReference type="GO" id="GO:0005886">
    <property type="term" value="C:plasma membrane"/>
    <property type="evidence" value="ECO:0007669"/>
    <property type="project" value="UniProtKB-SubCell"/>
</dbReference>
<evidence type="ECO:0000256" key="3">
    <source>
        <dbReference type="ARBA" id="ARBA00022475"/>
    </source>
</evidence>
<gene>
    <name evidence="9" type="ORF">CV102_02075</name>
</gene>
<evidence type="ECO:0000313" key="9">
    <source>
        <dbReference type="EMBL" id="TYL40385.1"/>
    </source>
</evidence>
<sequence>MGAVSVLRIVAKRIALGAVTAWAVLTAVFVAFTVSRDWVEGGIEGTMRYQGASEQEVESAVDDYLATHGLDRPLWEQYGDWMVSMLTLDWGDSFFVGSDPQSDAALFETGEPVFPMVLEATARTAIYVLPAIAIAVVLGMLIGLYAALRPEKRLAKSGSGTAYLLFAVPNFWIGGMALSLAAGGRIPHSNLAFEHLLPIALTATTLLGAYVSYARAHSLEYSNAAFVTLVRAKGAGPIRIARHIVRNAAIPLFSMLFTEVLALLVLAIFVIESLFGIDGFGLLLFEAIHLRDLPVVLGCTLVIIAVGIVGNIVQDVAYSGLDPRVDTGTR</sequence>
<feature type="transmembrane region" description="Helical" evidence="7">
    <location>
        <begin position="195"/>
        <end position="213"/>
    </location>
</feature>
<feature type="transmembrane region" description="Helical" evidence="7">
    <location>
        <begin position="160"/>
        <end position="183"/>
    </location>
</feature>
<keyword evidence="2 7" id="KW-0813">Transport</keyword>
<feature type="transmembrane region" description="Helical" evidence="7">
    <location>
        <begin position="249"/>
        <end position="275"/>
    </location>
</feature>
<dbReference type="PROSITE" id="PS50928">
    <property type="entry name" value="ABC_TM1"/>
    <property type="match status" value="1"/>
</dbReference>
<evidence type="ECO:0000259" key="8">
    <source>
        <dbReference type="PROSITE" id="PS50928"/>
    </source>
</evidence>
<evidence type="ECO:0000256" key="4">
    <source>
        <dbReference type="ARBA" id="ARBA00022692"/>
    </source>
</evidence>
<dbReference type="SUPFAM" id="SSF161098">
    <property type="entry name" value="MetI-like"/>
    <property type="match status" value="1"/>
</dbReference>
<feature type="transmembrane region" description="Helical" evidence="7">
    <location>
        <begin position="125"/>
        <end position="148"/>
    </location>
</feature>
<reference evidence="9" key="1">
    <citation type="submission" date="2017-11" db="EMBL/GenBank/DDBJ databases">
        <authorList>
            <person name="Kajale S.C."/>
            <person name="Sharma A."/>
        </authorList>
    </citation>
    <scope>NUCLEOTIDE SEQUENCE</scope>
    <source>
        <strain evidence="9">LS1_42</strain>
    </source>
</reference>
<organism evidence="9 10">
    <name type="scientific">Natronococcus pandeyae</name>
    <dbReference type="NCBI Taxonomy" id="2055836"/>
    <lineage>
        <taxon>Archaea</taxon>
        <taxon>Methanobacteriati</taxon>
        <taxon>Methanobacteriota</taxon>
        <taxon>Stenosarchaea group</taxon>
        <taxon>Halobacteria</taxon>
        <taxon>Halobacteriales</taxon>
        <taxon>Natrialbaceae</taxon>
        <taxon>Natronococcus</taxon>
    </lineage>
</organism>
<evidence type="ECO:0000256" key="7">
    <source>
        <dbReference type="RuleBase" id="RU363032"/>
    </source>
</evidence>
<dbReference type="AlphaFoldDB" id="A0A8J8Q4S3"/>
<dbReference type="InterPro" id="IPR035906">
    <property type="entry name" value="MetI-like_sf"/>
</dbReference>
<keyword evidence="3" id="KW-1003">Cell membrane</keyword>
<feature type="transmembrane region" description="Helical" evidence="7">
    <location>
        <begin position="14"/>
        <end position="34"/>
    </location>
</feature>